<evidence type="ECO:0000313" key="3">
    <source>
        <dbReference type="Proteomes" id="UP000266089"/>
    </source>
</evidence>
<feature type="domain" description="CHAD" evidence="1">
    <location>
        <begin position="1"/>
        <end position="232"/>
    </location>
</feature>
<dbReference type="PANTHER" id="PTHR39339">
    <property type="entry name" value="SLR1444 PROTEIN"/>
    <property type="match status" value="1"/>
</dbReference>
<dbReference type="Gene3D" id="1.40.20.10">
    <property type="entry name" value="CHAD domain"/>
    <property type="match status" value="1"/>
</dbReference>
<dbReference type="EMBL" id="QWKX01000004">
    <property type="protein sequence ID" value="RIH79643.1"/>
    <property type="molecule type" value="Genomic_DNA"/>
</dbReference>
<dbReference type="Pfam" id="PF05235">
    <property type="entry name" value="CHAD"/>
    <property type="match status" value="1"/>
</dbReference>
<dbReference type="AlphaFoldDB" id="A0A399E811"/>
<reference evidence="2 3" key="1">
    <citation type="submission" date="2018-08" db="EMBL/GenBank/DDBJ databases">
        <title>Meiothermus cateniformans JCM 15151 genome sequencing project.</title>
        <authorList>
            <person name="Da Costa M.S."/>
            <person name="Albuquerque L."/>
            <person name="Raposo P."/>
            <person name="Froufe H.J.C."/>
            <person name="Barroso C.S."/>
            <person name="Egas C."/>
        </authorList>
    </citation>
    <scope>NUCLEOTIDE SEQUENCE [LARGE SCALE GENOMIC DNA]</scope>
    <source>
        <strain evidence="2 3">JCM 15151</strain>
    </source>
</reference>
<evidence type="ECO:0000259" key="1">
    <source>
        <dbReference type="PROSITE" id="PS51708"/>
    </source>
</evidence>
<protein>
    <submittedName>
        <fullName evidence="2">CHAD domain protein</fullName>
    </submittedName>
</protein>
<dbReference type="Proteomes" id="UP000266089">
    <property type="component" value="Unassembled WGS sequence"/>
</dbReference>
<dbReference type="InterPro" id="IPR038186">
    <property type="entry name" value="CHAD_dom_sf"/>
</dbReference>
<gene>
    <name evidence="2" type="ORF">Mcate_00282</name>
</gene>
<dbReference type="PROSITE" id="PS51708">
    <property type="entry name" value="CHAD"/>
    <property type="match status" value="1"/>
</dbReference>
<proteinExistence type="predicted"/>
<dbReference type="OrthoDB" id="9777271at2"/>
<organism evidence="2 3">
    <name type="scientific">Meiothermus taiwanensis</name>
    <dbReference type="NCBI Taxonomy" id="172827"/>
    <lineage>
        <taxon>Bacteria</taxon>
        <taxon>Thermotogati</taxon>
        <taxon>Deinococcota</taxon>
        <taxon>Deinococci</taxon>
        <taxon>Thermales</taxon>
        <taxon>Thermaceae</taxon>
        <taxon>Meiothermus</taxon>
    </lineage>
</organism>
<dbReference type="SMART" id="SM00880">
    <property type="entry name" value="CHAD"/>
    <property type="match status" value="1"/>
</dbReference>
<name>A0A399E811_9DEIN</name>
<dbReference type="InterPro" id="IPR007899">
    <property type="entry name" value="CHAD_dom"/>
</dbReference>
<dbReference type="PANTHER" id="PTHR39339:SF1">
    <property type="entry name" value="CHAD DOMAIN-CONTAINING PROTEIN"/>
    <property type="match status" value="1"/>
</dbReference>
<comment type="caution">
    <text evidence="2">The sequence shown here is derived from an EMBL/GenBank/DDBJ whole genome shotgun (WGS) entry which is preliminary data.</text>
</comment>
<dbReference type="RefSeq" id="WP_119361412.1">
    <property type="nucleotide sequence ID" value="NZ_JBHSXZ010000035.1"/>
</dbReference>
<evidence type="ECO:0000313" key="2">
    <source>
        <dbReference type="EMBL" id="RIH79643.1"/>
    </source>
</evidence>
<accession>A0A399E811</accession>
<sequence>MSTIGLDRWLQHLREHLPIAKEGRDPEGVHQVRVAVRRLRVWLRLAGLRVLEDDLAWLVRAAGEVRDLEVLLQNNRLPKAFRRWAASRLKEARARFEPLLETPRLAGLLQALSNLPPLDTTLAQARLKRFFHQVEGKAEEWRYQESLESLHALRRALRRLRYAREWLGQESQPIKQLQEVFGRVGDLSFTLRYLATYESEGGRGAALYKKQLETQLRQALEAAREAWQTHQTNLG</sequence>